<keyword evidence="4" id="KW-0539">Nucleus</keyword>
<dbReference type="Proteomes" id="UP001152888">
    <property type="component" value="Unassembled WGS sequence"/>
</dbReference>
<evidence type="ECO:0000256" key="1">
    <source>
        <dbReference type="ARBA" id="ARBA00004604"/>
    </source>
</evidence>
<evidence type="ECO:0000256" key="3">
    <source>
        <dbReference type="ARBA" id="ARBA00022737"/>
    </source>
</evidence>
<dbReference type="Gene3D" id="1.25.40.10">
    <property type="entry name" value="Tetratricopeptide repeat domain"/>
    <property type="match status" value="2"/>
</dbReference>
<keyword evidence="2" id="KW-0698">rRNA processing</keyword>
<dbReference type="EMBL" id="CAKOFQ010006712">
    <property type="protein sequence ID" value="CAH1963929.1"/>
    <property type="molecule type" value="Genomic_DNA"/>
</dbReference>
<dbReference type="GO" id="GO:0034388">
    <property type="term" value="C:Pwp2p-containing subcomplex of 90S preribosome"/>
    <property type="evidence" value="ECO:0007669"/>
    <property type="project" value="TreeGrafter"/>
</dbReference>
<dbReference type="Pfam" id="PF08640">
    <property type="entry name" value="U3_assoc_6"/>
    <property type="match status" value="1"/>
</dbReference>
<feature type="domain" description="U3 small nucleolar RNA-associated protein 6 homolog C-terminal" evidence="6">
    <location>
        <begin position="296"/>
        <end position="545"/>
    </location>
</feature>
<organism evidence="7 8">
    <name type="scientific">Acanthoscelides obtectus</name>
    <name type="common">Bean weevil</name>
    <name type="synonym">Bruchus obtectus</name>
    <dbReference type="NCBI Taxonomy" id="200917"/>
    <lineage>
        <taxon>Eukaryota</taxon>
        <taxon>Metazoa</taxon>
        <taxon>Ecdysozoa</taxon>
        <taxon>Arthropoda</taxon>
        <taxon>Hexapoda</taxon>
        <taxon>Insecta</taxon>
        <taxon>Pterygota</taxon>
        <taxon>Neoptera</taxon>
        <taxon>Endopterygota</taxon>
        <taxon>Coleoptera</taxon>
        <taxon>Polyphaga</taxon>
        <taxon>Cucujiformia</taxon>
        <taxon>Chrysomeloidea</taxon>
        <taxon>Chrysomelidae</taxon>
        <taxon>Bruchinae</taxon>
        <taxon>Bruchini</taxon>
        <taxon>Acanthoscelides</taxon>
    </lineage>
</organism>
<dbReference type="InterPro" id="IPR011990">
    <property type="entry name" value="TPR-like_helical_dom_sf"/>
</dbReference>
<evidence type="ECO:0000313" key="7">
    <source>
        <dbReference type="EMBL" id="CAH1963929.1"/>
    </source>
</evidence>
<proteinExistence type="predicted"/>
<sequence>MSEHVESHLESMSAEFMEMKRIRLFSSDEIRLILKTRKQHEYKINGVTKKLEDFMNYIMYEKAVLRDIRIRRNKLRIVDKKGAIEYSITKRIKHLYEIAIQNYSNDFPLCLSYFKFCKEANFHQRASLIIQSITKRFTHIPETWQVAASWYLKNDLNQALNMIHKGITHHKDNQDLYCEAIQLELHNRDKNNSNEGSQFQQPTASDVNSCKKISTYVDAACEHINDYNFLLKILSILEKHPFTKEVQVSIVARLLEKHSGEENVWNALAQREYRGHHYKVPPELSKCNSHKFRLKRCLDKYEEGIAVMEKEHPTKVDLLWGICLDWLVDKYQCQRQGNVVNQTYVLDMFEKASKSSILEEKYYIIWAKLLDDEKKVLEVIENGLKESPTSLELWKLRLKYSAMKNDVKEFNNCFKEGVKRVKEKSAPLWVAALRFHSLNSNVEIVEAIFKKAVEQPNEVSGVLKPEYIEWLTLHWGINEARNMYLKLARQQPYCKELHNVMAKIENIEIDIDLKRLENVYKLACEQFGHEDCDVWVNQVEFYYKHRDGLIQLNSNFDISESVLAVYKEAAKKLEGQGFLWADFTEKFKRISE</sequence>
<dbReference type="InterPro" id="IPR056907">
    <property type="entry name" value="UTP6_C"/>
</dbReference>
<keyword evidence="8" id="KW-1185">Reference proteome</keyword>
<dbReference type="OrthoDB" id="28112at2759"/>
<dbReference type="InterPro" id="IPR055347">
    <property type="entry name" value="UTP6_N"/>
</dbReference>
<feature type="domain" description="U3 small nucleolar RNA-associated protein 6 N-terminal" evidence="5">
    <location>
        <begin position="9"/>
        <end position="91"/>
    </location>
</feature>
<dbReference type="AlphaFoldDB" id="A0A9P0K0U5"/>
<dbReference type="Pfam" id="PF24892">
    <property type="entry name" value="UTP6_C"/>
    <property type="match status" value="1"/>
</dbReference>
<name>A0A9P0K0U5_ACAOB</name>
<dbReference type="InterPro" id="IPR013949">
    <property type="entry name" value="Utp6"/>
</dbReference>
<reference evidence="7" key="1">
    <citation type="submission" date="2022-03" db="EMBL/GenBank/DDBJ databases">
        <authorList>
            <person name="Sayadi A."/>
        </authorList>
    </citation>
    <scope>NUCLEOTIDE SEQUENCE</scope>
</reference>
<dbReference type="GO" id="GO:0030515">
    <property type="term" value="F:snoRNA binding"/>
    <property type="evidence" value="ECO:0007669"/>
    <property type="project" value="InterPro"/>
</dbReference>
<evidence type="ECO:0000256" key="2">
    <source>
        <dbReference type="ARBA" id="ARBA00022552"/>
    </source>
</evidence>
<protein>
    <recommendedName>
        <fullName evidence="9">U3 small nucleolar RNA-associated protein 6</fullName>
    </recommendedName>
</protein>
<dbReference type="GO" id="GO:0000462">
    <property type="term" value="P:maturation of SSU-rRNA from tricistronic rRNA transcript (SSU-rRNA, 5.8S rRNA, LSU-rRNA)"/>
    <property type="evidence" value="ECO:0007669"/>
    <property type="project" value="InterPro"/>
</dbReference>
<dbReference type="GO" id="GO:0032040">
    <property type="term" value="C:small-subunit processome"/>
    <property type="evidence" value="ECO:0007669"/>
    <property type="project" value="TreeGrafter"/>
</dbReference>
<gene>
    <name evidence="7" type="ORF">ACAOBT_LOCUS5504</name>
</gene>
<evidence type="ECO:0000313" key="8">
    <source>
        <dbReference type="Proteomes" id="UP001152888"/>
    </source>
</evidence>
<comment type="caution">
    <text evidence="7">The sequence shown here is derived from an EMBL/GenBank/DDBJ whole genome shotgun (WGS) entry which is preliminary data.</text>
</comment>
<evidence type="ECO:0000256" key="4">
    <source>
        <dbReference type="ARBA" id="ARBA00023242"/>
    </source>
</evidence>
<evidence type="ECO:0008006" key="9">
    <source>
        <dbReference type="Google" id="ProtNLM"/>
    </source>
</evidence>
<accession>A0A9P0K0U5</accession>
<keyword evidence="3" id="KW-0677">Repeat</keyword>
<dbReference type="PANTHER" id="PTHR23271:SF1">
    <property type="entry name" value="U3 SMALL NUCLEOLAR RNA-ASSOCIATED PROTEIN 6 HOMOLOG"/>
    <property type="match status" value="1"/>
</dbReference>
<dbReference type="SUPFAM" id="SSF48452">
    <property type="entry name" value="TPR-like"/>
    <property type="match status" value="2"/>
</dbReference>
<dbReference type="PANTHER" id="PTHR23271">
    <property type="entry name" value="HEPATOCELLULAR CARCINOMA-ASSOCIATED ANTIGEN 66"/>
    <property type="match status" value="1"/>
</dbReference>
<evidence type="ECO:0000259" key="5">
    <source>
        <dbReference type="Pfam" id="PF08640"/>
    </source>
</evidence>
<evidence type="ECO:0000259" key="6">
    <source>
        <dbReference type="Pfam" id="PF24892"/>
    </source>
</evidence>
<comment type="subcellular location">
    <subcellularLocation>
        <location evidence="1">Nucleus</location>
        <location evidence="1">Nucleolus</location>
    </subcellularLocation>
</comment>